<accession>A0ABV2UH19</accession>
<evidence type="ECO:0000313" key="3">
    <source>
        <dbReference type="Proteomes" id="UP001550044"/>
    </source>
</evidence>
<keyword evidence="3" id="KW-1185">Reference proteome</keyword>
<feature type="transmembrane region" description="Helical" evidence="1">
    <location>
        <begin position="51"/>
        <end position="68"/>
    </location>
</feature>
<gene>
    <name evidence="2" type="ORF">ABZV61_29150</name>
</gene>
<dbReference type="RefSeq" id="WP_356503533.1">
    <property type="nucleotide sequence ID" value="NZ_JBEXEF010000073.1"/>
</dbReference>
<protein>
    <submittedName>
        <fullName evidence="2">Uncharacterized protein</fullName>
    </submittedName>
</protein>
<name>A0ABV2UH19_9ACTN</name>
<evidence type="ECO:0000256" key="1">
    <source>
        <dbReference type="SAM" id="Phobius"/>
    </source>
</evidence>
<reference evidence="2 3" key="1">
    <citation type="submission" date="2024-06" db="EMBL/GenBank/DDBJ databases">
        <title>The Natural Products Discovery Center: Release of the First 8490 Sequenced Strains for Exploring Actinobacteria Biosynthetic Diversity.</title>
        <authorList>
            <person name="Kalkreuter E."/>
            <person name="Kautsar S.A."/>
            <person name="Yang D."/>
            <person name="Bader C.D."/>
            <person name="Teijaro C.N."/>
            <person name="Fluegel L."/>
            <person name="Davis C.M."/>
            <person name="Simpson J.R."/>
            <person name="Lauterbach L."/>
            <person name="Steele A.D."/>
            <person name="Gui C."/>
            <person name="Meng S."/>
            <person name="Li G."/>
            <person name="Viehrig K."/>
            <person name="Ye F."/>
            <person name="Su P."/>
            <person name="Kiefer A.F."/>
            <person name="Nichols A."/>
            <person name="Cepeda A.J."/>
            <person name="Yan W."/>
            <person name="Fan B."/>
            <person name="Jiang Y."/>
            <person name="Adhikari A."/>
            <person name="Zheng C.-J."/>
            <person name="Schuster L."/>
            <person name="Cowan T.M."/>
            <person name="Smanski M.J."/>
            <person name="Chevrette M.G."/>
            <person name="De Carvalho L.P.S."/>
            <person name="Shen B."/>
        </authorList>
    </citation>
    <scope>NUCLEOTIDE SEQUENCE [LARGE SCALE GENOMIC DNA]</scope>
    <source>
        <strain evidence="2 3">NPDC005137</strain>
    </source>
</reference>
<evidence type="ECO:0000313" key="2">
    <source>
        <dbReference type="EMBL" id="MET8436771.1"/>
    </source>
</evidence>
<keyword evidence="1" id="KW-0812">Transmembrane</keyword>
<comment type="caution">
    <text evidence="2">The sequence shown here is derived from an EMBL/GenBank/DDBJ whole genome shotgun (WGS) entry which is preliminary data.</text>
</comment>
<sequence length="95" mass="10457">MVTFDLAWKGRPALAATARPRRVHPVITCCVGALFFGGTMAVGIGRIYRPVRIWGLAMGVLSYLTAIVERKSMEHYGFLPRATPHPATAPEYREG</sequence>
<organism evidence="2 3">
    <name type="scientific">Streptomyces sp. 900116325</name>
    <dbReference type="NCBI Taxonomy" id="3154295"/>
    <lineage>
        <taxon>Bacteria</taxon>
        <taxon>Bacillati</taxon>
        <taxon>Actinomycetota</taxon>
        <taxon>Actinomycetes</taxon>
        <taxon>Kitasatosporales</taxon>
        <taxon>Streptomycetaceae</taxon>
        <taxon>Streptomyces</taxon>
    </lineage>
</organism>
<dbReference type="Proteomes" id="UP001550044">
    <property type="component" value="Unassembled WGS sequence"/>
</dbReference>
<feature type="transmembrane region" description="Helical" evidence="1">
    <location>
        <begin position="26"/>
        <end position="45"/>
    </location>
</feature>
<proteinExistence type="predicted"/>
<keyword evidence="1" id="KW-1133">Transmembrane helix</keyword>
<dbReference type="EMBL" id="JBEXIP010000029">
    <property type="protein sequence ID" value="MET8436771.1"/>
    <property type="molecule type" value="Genomic_DNA"/>
</dbReference>
<keyword evidence="1" id="KW-0472">Membrane</keyword>